<dbReference type="RefSeq" id="WP_329077585.1">
    <property type="nucleotide sequence ID" value="NZ_CP109483.1"/>
</dbReference>
<sequence>MDDSLSYESFYQGAKKAAHKAMDDHGRPEYDEFALHAGVAVEKLAKAALAAKNPVYVAEIRSNSADMIMYLGGHVQLDEEKVRSVGATEAIKRLRKIGVLKVDPDLDLLIEMRNGAVHAAPDSTLAKGMISPLARTIETLLSDISRPLDDFWGRWTKAVKDAVDEQRDAVFQDVQLRISQARHRLEDRLEGLPLPKEIRFRPKMSGFSFFFVAGNPDGDGDIVSVTGGAGCPACGREAQVTVEPSSGKGAVAVALTCPWCQLHLNGPEEIEASNADLDISLEVAEAALYGDYD</sequence>
<dbReference type="EMBL" id="CP109495">
    <property type="protein sequence ID" value="WUX53978.1"/>
    <property type="molecule type" value="Genomic_DNA"/>
</dbReference>
<protein>
    <recommendedName>
        <fullName evidence="3">DUF4145 domain-containing protein</fullName>
    </recommendedName>
</protein>
<name>A0ABZ2A986_STRNV</name>
<evidence type="ECO:0008006" key="3">
    <source>
        <dbReference type="Google" id="ProtNLM"/>
    </source>
</evidence>
<evidence type="ECO:0000313" key="2">
    <source>
        <dbReference type="Proteomes" id="UP001432209"/>
    </source>
</evidence>
<reference evidence="1" key="1">
    <citation type="submission" date="2022-10" db="EMBL/GenBank/DDBJ databases">
        <title>The complete genomes of actinobacterial strains from the NBC collection.</title>
        <authorList>
            <person name="Joergensen T.S."/>
            <person name="Alvarez Arevalo M."/>
            <person name="Sterndorff E.B."/>
            <person name="Faurdal D."/>
            <person name="Vuksanovic O."/>
            <person name="Mourched A.-S."/>
            <person name="Charusanti P."/>
            <person name="Shaw S."/>
            <person name="Blin K."/>
            <person name="Weber T."/>
        </authorList>
    </citation>
    <scope>NUCLEOTIDE SEQUENCE</scope>
    <source>
        <strain evidence="1">NBC_01432</strain>
    </source>
</reference>
<gene>
    <name evidence="1" type="ORF">OG442_21765</name>
</gene>
<keyword evidence="2" id="KW-1185">Reference proteome</keyword>
<proteinExistence type="predicted"/>
<accession>A0ABZ2A986</accession>
<dbReference type="GeneID" id="91343093"/>
<organism evidence="1 2">
    <name type="scientific">Streptomyces niveus</name>
    <name type="common">Streptomyces spheroides</name>
    <dbReference type="NCBI Taxonomy" id="193462"/>
    <lineage>
        <taxon>Bacteria</taxon>
        <taxon>Bacillati</taxon>
        <taxon>Actinomycetota</taxon>
        <taxon>Actinomycetes</taxon>
        <taxon>Kitasatosporales</taxon>
        <taxon>Streptomycetaceae</taxon>
        <taxon>Streptomyces</taxon>
    </lineage>
</organism>
<dbReference type="Proteomes" id="UP001432209">
    <property type="component" value="Chromosome"/>
</dbReference>
<evidence type="ECO:0000313" key="1">
    <source>
        <dbReference type="EMBL" id="WUX53978.1"/>
    </source>
</evidence>